<accession>A0A1L7X1A9</accession>
<reference evidence="3 4" key="1">
    <citation type="submission" date="2016-03" db="EMBL/GenBank/DDBJ databases">
        <authorList>
            <person name="Ploux O."/>
        </authorList>
    </citation>
    <scope>NUCLEOTIDE SEQUENCE [LARGE SCALE GENOMIC DNA]</scope>
    <source>
        <strain evidence="3 4">UAMH 11012</strain>
    </source>
</reference>
<keyword evidence="4" id="KW-1185">Reference proteome</keyword>
<organism evidence="3 4">
    <name type="scientific">Phialocephala subalpina</name>
    <dbReference type="NCBI Taxonomy" id="576137"/>
    <lineage>
        <taxon>Eukaryota</taxon>
        <taxon>Fungi</taxon>
        <taxon>Dikarya</taxon>
        <taxon>Ascomycota</taxon>
        <taxon>Pezizomycotina</taxon>
        <taxon>Leotiomycetes</taxon>
        <taxon>Helotiales</taxon>
        <taxon>Mollisiaceae</taxon>
        <taxon>Phialocephala</taxon>
        <taxon>Phialocephala fortinii species complex</taxon>
    </lineage>
</organism>
<dbReference type="GO" id="GO:0000136">
    <property type="term" value="C:mannan polymerase complex"/>
    <property type="evidence" value="ECO:0007669"/>
    <property type="project" value="TreeGrafter"/>
</dbReference>
<dbReference type="InterPro" id="IPR007577">
    <property type="entry name" value="GlycoTrfase_DXD_sugar-bd_CS"/>
</dbReference>
<evidence type="ECO:0000313" key="4">
    <source>
        <dbReference type="Proteomes" id="UP000184330"/>
    </source>
</evidence>
<dbReference type="Pfam" id="PF04488">
    <property type="entry name" value="Gly_transf_sug"/>
    <property type="match status" value="1"/>
</dbReference>
<dbReference type="InterPro" id="IPR039367">
    <property type="entry name" value="Och1-like"/>
</dbReference>
<keyword evidence="3" id="KW-0328">Glycosyltransferase</keyword>
<dbReference type="Gene3D" id="3.90.550.20">
    <property type="match status" value="1"/>
</dbReference>
<evidence type="ECO:0000256" key="2">
    <source>
        <dbReference type="SAM" id="SignalP"/>
    </source>
</evidence>
<comment type="similarity">
    <text evidence="1">Belongs to the glycosyltransferase 32 family.</text>
</comment>
<dbReference type="PANTHER" id="PTHR31834:SF1">
    <property type="entry name" value="INITIATION-SPECIFIC ALPHA-1,6-MANNOSYLTRANSFERASE"/>
    <property type="match status" value="1"/>
</dbReference>
<name>A0A1L7X1A9_9HELO</name>
<dbReference type="InterPro" id="IPR029044">
    <property type="entry name" value="Nucleotide-diphossugar_trans"/>
</dbReference>
<evidence type="ECO:0000256" key="1">
    <source>
        <dbReference type="ARBA" id="ARBA00009003"/>
    </source>
</evidence>
<dbReference type="STRING" id="576137.A0A1L7X1A9"/>
<dbReference type="EMBL" id="FJOG01000012">
    <property type="protein sequence ID" value="CZR58806.1"/>
    <property type="molecule type" value="Genomic_DNA"/>
</dbReference>
<dbReference type="AlphaFoldDB" id="A0A1L7X1A9"/>
<protein>
    <submittedName>
        <fullName evidence="3">Related to mannosyltransferase</fullName>
    </submittedName>
</protein>
<evidence type="ECO:0000313" key="3">
    <source>
        <dbReference type="EMBL" id="CZR58806.1"/>
    </source>
</evidence>
<feature type="signal peptide" evidence="2">
    <location>
        <begin position="1"/>
        <end position="23"/>
    </location>
</feature>
<feature type="chain" id="PRO_5013335733" evidence="2">
    <location>
        <begin position="24"/>
        <end position="316"/>
    </location>
</feature>
<keyword evidence="3" id="KW-0808">Transferase</keyword>
<dbReference type="GO" id="GO:0006487">
    <property type="term" value="P:protein N-linked glycosylation"/>
    <property type="evidence" value="ECO:0007669"/>
    <property type="project" value="TreeGrafter"/>
</dbReference>
<gene>
    <name evidence="3" type="ORF">PAC_08698</name>
</gene>
<dbReference type="Proteomes" id="UP000184330">
    <property type="component" value="Unassembled WGS sequence"/>
</dbReference>
<sequence length="316" mass="36108">MPRSWRLLVTALLSIVGLYQVFSLNPAFKVDNSLSHKLARHFIYDVKSDFPTYIWQTWKYGPSSSEFGPVKSATGTWSSRNPDAQHRILSDPESEEILKELYNPFPEIIEAYDALPKPVLKADFFRYLILLAKGGIYTDIDTDALKPSSIWIQDVYNHEVGLVVGIEADPDREDWHQWYSRRIQFCQWTILSKPGHPVLRGVVSTITRETLRLKSEGKLDDPNLSAVEFTGPAIWTDAVFKHLNDHQQCPDRRMLPPMITWKEFTGITEPKMVDDVLVLPITSFSPGVGHMGSKATDDPMAFVRHEFSGSWKEETK</sequence>
<dbReference type="SUPFAM" id="SSF53448">
    <property type="entry name" value="Nucleotide-diphospho-sugar transferases"/>
    <property type="match status" value="1"/>
</dbReference>
<keyword evidence="2" id="KW-0732">Signal</keyword>
<dbReference type="GO" id="GO:0000009">
    <property type="term" value="F:alpha-1,6-mannosyltransferase activity"/>
    <property type="evidence" value="ECO:0007669"/>
    <property type="project" value="InterPro"/>
</dbReference>
<dbReference type="OrthoDB" id="409543at2759"/>
<proteinExistence type="inferred from homology"/>
<dbReference type="PANTHER" id="PTHR31834">
    <property type="entry name" value="INITIATION-SPECIFIC ALPHA-1,6-MANNOSYLTRANSFERASE"/>
    <property type="match status" value="1"/>
</dbReference>